<comment type="caution">
    <text evidence="1">The sequence shown here is derived from an EMBL/GenBank/DDBJ whole genome shotgun (WGS) entry which is preliminary data.</text>
</comment>
<accession>R4Z7H5</accession>
<dbReference type="HOGENOM" id="CLU_2421501_0_0_11"/>
<evidence type="ECO:0000313" key="1">
    <source>
        <dbReference type="EMBL" id="CCM65517.1"/>
    </source>
</evidence>
<sequence length="91" mass="9644">MAQAPVVGSLTCPACTCRVSKPWGRSVVSSLMYLRLGIVVVDRSVTGIDEPRHRQTRLTRSGLESEFQEHRTSLGVAVSCGDGETAPGTAG</sequence>
<organism evidence="1 2">
    <name type="scientific">Candidatus Neomicrothrix parvicella RN1</name>
    <dbReference type="NCBI Taxonomy" id="1229780"/>
    <lineage>
        <taxon>Bacteria</taxon>
        <taxon>Bacillati</taxon>
        <taxon>Actinomycetota</taxon>
        <taxon>Acidimicrobiia</taxon>
        <taxon>Acidimicrobiales</taxon>
        <taxon>Microthrixaceae</taxon>
        <taxon>Candidatus Neomicrothrix</taxon>
    </lineage>
</organism>
<keyword evidence="2" id="KW-1185">Reference proteome</keyword>
<gene>
    <name evidence="1" type="ORF">BN381_80047</name>
</gene>
<dbReference type="EMBL" id="CANL01000078">
    <property type="protein sequence ID" value="CCM65517.1"/>
    <property type="molecule type" value="Genomic_DNA"/>
</dbReference>
<dbReference type="Proteomes" id="UP000018291">
    <property type="component" value="Unassembled WGS sequence"/>
</dbReference>
<evidence type="ECO:0000313" key="2">
    <source>
        <dbReference type="Proteomes" id="UP000018291"/>
    </source>
</evidence>
<protein>
    <submittedName>
        <fullName evidence="1">Uncharacterized protein</fullName>
    </submittedName>
</protein>
<proteinExistence type="predicted"/>
<name>R4Z7H5_9ACTN</name>
<dbReference type="AlphaFoldDB" id="R4Z7H5"/>
<reference evidence="1 2" key="1">
    <citation type="journal article" date="2013" name="ISME J.">
        <title>Metabolic model for the filamentous 'Candidatus Microthrix parvicella' based on genomic and metagenomic analyses.</title>
        <authorList>
            <person name="Jon McIlroy S."/>
            <person name="Kristiansen R."/>
            <person name="Albertsen M."/>
            <person name="Michael Karst S."/>
            <person name="Rossetti S."/>
            <person name="Lund Nielsen J."/>
            <person name="Tandoi V."/>
            <person name="James Seviour R."/>
            <person name="Nielsen P.H."/>
        </authorList>
    </citation>
    <scope>NUCLEOTIDE SEQUENCE [LARGE SCALE GENOMIC DNA]</scope>
    <source>
        <strain evidence="1 2">RN1</strain>
    </source>
</reference>